<comment type="caution">
    <text evidence="1">The sequence shown here is derived from an EMBL/GenBank/DDBJ whole genome shotgun (WGS) entry which is preliminary data.</text>
</comment>
<proteinExistence type="predicted"/>
<evidence type="ECO:0000313" key="1">
    <source>
        <dbReference type="EMBL" id="KAK1354701.1"/>
    </source>
</evidence>
<keyword evidence="2" id="KW-1185">Reference proteome</keyword>
<dbReference type="AlphaFoldDB" id="A0AAD8GVC3"/>
<dbReference type="EMBL" id="JAUIZM010000011">
    <property type="protein sequence ID" value="KAK1354701.1"/>
    <property type="molecule type" value="Genomic_DNA"/>
</dbReference>
<evidence type="ECO:0000313" key="2">
    <source>
        <dbReference type="Proteomes" id="UP001237642"/>
    </source>
</evidence>
<gene>
    <name evidence="1" type="ORF">POM88_047957</name>
</gene>
<sequence length="173" mass="19299">MSFATSRGLAQSCRSIFQKSAVLGSGSHEYIFVRGYAKLKKKYVAGSNLKGTKARGTPEKSEENCAKDQVVNCTNEQANCTNEQVANCSSYQPEDFCGEDFCGEDFCGEVFSGGEDFCGDEFHGEDFDKEEFEGDKIFRSVELTRVPISSKTASRVDDFMSYIFNKTHQDEEE</sequence>
<protein>
    <submittedName>
        <fullName evidence="1">Uncharacterized protein</fullName>
    </submittedName>
</protein>
<reference evidence="1" key="2">
    <citation type="submission" date="2023-05" db="EMBL/GenBank/DDBJ databases">
        <authorList>
            <person name="Schelkunov M.I."/>
        </authorList>
    </citation>
    <scope>NUCLEOTIDE SEQUENCE</scope>
    <source>
        <strain evidence="1">Hsosn_3</strain>
        <tissue evidence="1">Leaf</tissue>
    </source>
</reference>
<reference evidence="1" key="1">
    <citation type="submission" date="2023-02" db="EMBL/GenBank/DDBJ databases">
        <title>Genome of toxic invasive species Heracleum sosnowskyi carries increased number of genes despite the absence of recent whole-genome duplications.</title>
        <authorList>
            <person name="Schelkunov M."/>
            <person name="Shtratnikova V."/>
            <person name="Makarenko M."/>
            <person name="Klepikova A."/>
            <person name="Omelchenko D."/>
            <person name="Novikova G."/>
            <person name="Obukhova E."/>
            <person name="Bogdanov V."/>
            <person name="Penin A."/>
            <person name="Logacheva M."/>
        </authorList>
    </citation>
    <scope>NUCLEOTIDE SEQUENCE</scope>
    <source>
        <strain evidence="1">Hsosn_3</strain>
        <tissue evidence="1">Leaf</tissue>
    </source>
</reference>
<organism evidence="1 2">
    <name type="scientific">Heracleum sosnowskyi</name>
    <dbReference type="NCBI Taxonomy" id="360622"/>
    <lineage>
        <taxon>Eukaryota</taxon>
        <taxon>Viridiplantae</taxon>
        <taxon>Streptophyta</taxon>
        <taxon>Embryophyta</taxon>
        <taxon>Tracheophyta</taxon>
        <taxon>Spermatophyta</taxon>
        <taxon>Magnoliopsida</taxon>
        <taxon>eudicotyledons</taxon>
        <taxon>Gunneridae</taxon>
        <taxon>Pentapetalae</taxon>
        <taxon>asterids</taxon>
        <taxon>campanulids</taxon>
        <taxon>Apiales</taxon>
        <taxon>Apiaceae</taxon>
        <taxon>Apioideae</taxon>
        <taxon>apioid superclade</taxon>
        <taxon>Tordylieae</taxon>
        <taxon>Tordyliinae</taxon>
        <taxon>Heracleum</taxon>
    </lineage>
</organism>
<dbReference type="Proteomes" id="UP001237642">
    <property type="component" value="Unassembled WGS sequence"/>
</dbReference>
<name>A0AAD8GVC3_9APIA</name>
<accession>A0AAD8GVC3</accession>